<evidence type="ECO:0000313" key="2">
    <source>
        <dbReference type="EMBL" id="MQL87431.1"/>
    </source>
</evidence>
<dbReference type="EMBL" id="NMUH01000977">
    <property type="protein sequence ID" value="MQL87431.1"/>
    <property type="molecule type" value="Genomic_DNA"/>
</dbReference>
<accession>A0A843UV71</accession>
<proteinExistence type="predicted"/>
<name>A0A843UV71_COLES</name>
<organism evidence="2 3">
    <name type="scientific">Colocasia esculenta</name>
    <name type="common">Wild taro</name>
    <name type="synonym">Arum esculentum</name>
    <dbReference type="NCBI Taxonomy" id="4460"/>
    <lineage>
        <taxon>Eukaryota</taxon>
        <taxon>Viridiplantae</taxon>
        <taxon>Streptophyta</taxon>
        <taxon>Embryophyta</taxon>
        <taxon>Tracheophyta</taxon>
        <taxon>Spermatophyta</taxon>
        <taxon>Magnoliopsida</taxon>
        <taxon>Liliopsida</taxon>
        <taxon>Araceae</taxon>
        <taxon>Aroideae</taxon>
        <taxon>Colocasieae</taxon>
        <taxon>Colocasia</taxon>
    </lineage>
</organism>
<feature type="chain" id="PRO_5032436347" evidence="1">
    <location>
        <begin position="21"/>
        <end position="230"/>
    </location>
</feature>
<dbReference type="AlphaFoldDB" id="A0A843UV71"/>
<comment type="caution">
    <text evidence="2">The sequence shown here is derived from an EMBL/GenBank/DDBJ whole genome shotgun (WGS) entry which is preliminary data.</text>
</comment>
<sequence length="230" mass="26786">GWSTLDSLLKSRTILDLVLAASALQALSRHLPTFRTTICPPAMRTLLLATKGTLRRYLTASRCHGTLRASSGDPLQLEARVDQGEGFPDPGLLWRSTKNPEEWCFGDFLGLPKESFNDTFDPFGGFPWLREVGVVEHRHVRTSRDMRSGWSSRPQHRTVLYFPHRRLWIMECSCKVWCRPCRRRPTPRLHSWLSWRLRLKFQLKTMVDLPSWKDSRGYCHPLLRGRAIRY</sequence>
<dbReference type="Proteomes" id="UP000652761">
    <property type="component" value="Unassembled WGS sequence"/>
</dbReference>
<evidence type="ECO:0000313" key="3">
    <source>
        <dbReference type="Proteomes" id="UP000652761"/>
    </source>
</evidence>
<feature type="signal peptide" evidence="1">
    <location>
        <begin position="1"/>
        <end position="20"/>
    </location>
</feature>
<gene>
    <name evidence="2" type="ORF">Taro_019975</name>
</gene>
<evidence type="ECO:0000256" key="1">
    <source>
        <dbReference type="SAM" id="SignalP"/>
    </source>
</evidence>
<keyword evidence="3" id="KW-1185">Reference proteome</keyword>
<reference evidence="2" key="1">
    <citation type="submission" date="2017-07" db="EMBL/GenBank/DDBJ databases">
        <title>Taro Niue Genome Assembly and Annotation.</title>
        <authorList>
            <person name="Atibalentja N."/>
            <person name="Keating K."/>
            <person name="Fields C.J."/>
        </authorList>
    </citation>
    <scope>NUCLEOTIDE SEQUENCE</scope>
    <source>
        <strain evidence="2">Niue_2</strain>
        <tissue evidence="2">Leaf</tissue>
    </source>
</reference>
<protein>
    <submittedName>
        <fullName evidence="2">Uncharacterized protein</fullName>
    </submittedName>
</protein>
<keyword evidence="1" id="KW-0732">Signal</keyword>
<feature type="non-terminal residue" evidence="2">
    <location>
        <position position="1"/>
    </location>
</feature>